<accession>A0A8X6Q772</accession>
<comment type="caution">
    <text evidence="2">The sequence shown here is derived from an EMBL/GenBank/DDBJ whole genome shotgun (WGS) entry which is preliminary data.</text>
</comment>
<proteinExistence type="predicted"/>
<keyword evidence="1" id="KW-0812">Transmembrane</keyword>
<gene>
    <name evidence="2" type="primary">AVEN_13374_1</name>
    <name evidence="2" type="ORF">NPIL_164431</name>
</gene>
<feature type="transmembrane region" description="Helical" evidence="1">
    <location>
        <begin position="12"/>
        <end position="34"/>
    </location>
</feature>
<keyword evidence="1" id="KW-0472">Membrane</keyword>
<dbReference type="EMBL" id="BMAW01028154">
    <property type="protein sequence ID" value="GFU06010.1"/>
    <property type="molecule type" value="Genomic_DNA"/>
</dbReference>
<sequence length="275" mass="31541">MLFSAEKCQRLNILISAYTILMCSMTLGLAVVAVNIDHTYHKRNGIRTSDRISHELREKFVIIRNVYIALDILITHSLSLTFVGYYSFVCISMKLLFLEFVSNAKSIKLLDYQSALKIYHELTQTLTFANDFLAFPAFINVMCMMFGLFIYSYCFAFFPKVDYLIYVIILGGLTHCLITLMTMMISGADCNRAARQARDVIISLPGWFPQHYYMLKMHIRQKFLKKFALTLWKVYVINESLLMSALGTLVTYGFLVGTVGIAQGLNVVYHLNSER</sequence>
<dbReference type="AlphaFoldDB" id="A0A8X6Q772"/>
<dbReference type="Proteomes" id="UP000887013">
    <property type="component" value="Unassembled WGS sequence"/>
</dbReference>
<evidence type="ECO:0000313" key="3">
    <source>
        <dbReference type="Proteomes" id="UP000887013"/>
    </source>
</evidence>
<feature type="transmembrane region" description="Helical" evidence="1">
    <location>
        <begin position="249"/>
        <end position="269"/>
    </location>
</feature>
<evidence type="ECO:0000313" key="2">
    <source>
        <dbReference type="EMBL" id="GFU06010.1"/>
    </source>
</evidence>
<name>A0A8X6Q772_NEPPI</name>
<organism evidence="2 3">
    <name type="scientific">Nephila pilipes</name>
    <name type="common">Giant wood spider</name>
    <name type="synonym">Nephila maculata</name>
    <dbReference type="NCBI Taxonomy" id="299642"/>
    <lineage>
        <taxon>Eukaryota</taxon>
        <taxon>Metazoa</taxon>
        <taxon>Ecdysozoa</taxon>
        <taxon>Arthropoda</taxon>
        <taxon>Chelicerata</taxon>
        <taxon>Arachnida</taxon>
        <taxon>Araneae</taxon>
        <taxon>Araneomorphae</taxon>
        <taxon>Entelegynae</taxon>
        <taxon>Araneoidea</taxon>
        <taxon>Nephilidae</taxon>
        <taxon>Nephila</taxon>
    </lineage>
</organism>
<protein>
    <submittedName>
        <fullName evidence="2">Uncharacterized protein</fullName>
    </submittedName>
</protein>
<keyword evidence="3" id="KW-1185">Reference proteome</keyword>
<feature type="transmembrane region" description="Helical" evidence="1">
    <location>
        <begin position="66"/>
        <end position="88"/>
    </location>
</feature>
<dbReference type="OrthoDB" id="6424812at2759"/>
<feature type="transmembrane region" description="Helical" evidence="1">
    <location>
        <begin position="164"/>
        <end position="185"/>
    </location>
</feature>
<feature type="transmembrane region" description="Helical" evidence="1">
    <location>
        <begin position="132"/>
        <end position="158"/>
    </location>
</feature>
<evidence type="ECO:0000256" key="1">
    <source>
        <dbReference type="SAM" id="Phobius"/>
    </source>
</evidence>
<reference evidence="2" key="1">
    <citation type="submission" date="2020-08" db="EMBL/GenBank/DDBJ databases">
        <title>Multicomponent nature underlies the extraordinary mechanical properties of spider dragline silk.</title>
        <authorList>
            <person name="Kono N."/>
            <person name="Nakamura H."/>
            <person name="Mori M."/>
            <person name="Yoshida Y."/>
            <person name="Ohtoshi R."/>
            <person name="Malay A.D."/>
            <person name="Moran D.A.P."/>
            <person name="Tomita M."/>
            <person name="Numata K."/>
            <person name="Arakawa K."/>
        </authorList>
    </citation>
    <scope>NUCLEOTIDE SEQUENCE</scope>
</reference>
<keyword evidence="1" id="KW-1133">Transmembrane helix</keyword>